<dbReference type="SUPFAM" id="SSF47336">
    <property type="entry name" value="ACP-like"/>
    <property type="match status" value="1"/>
</dbReference>
<dbReference type="EMBL" id="LUUG01000088">
    <property type="protein sequence ID" value="OAI01608.1"/>
    <property type="molecule type" value="Genomic_DNA"/>
</dbReference>
<dbReference type="Gene3D" id="1.10.1200.10">
    <property type="entry name" value="ACP-like"/>
    <property type="match status" value="1"/>
</dbReference>
<evidence type="ECO:0000313" key="1">
    <source>
        <dbReference type="EMBL" id="OAI01608.1"/>
    </source>
</evidence>
<evidence type="ECO:0000313" key="4">
    <source>
        <dbReference type="Proteomes" id="UP000078090"/>
    </source>
</evidence>
<dbReference type="AlphaFoldDB" id="A0A177MT45"/>
<name>A0A177MT45_METMH</name>
<accession>A0A177MT45</accession>
<dbReference type="Proteomes" id="UP000078090">
    <property type="component" value="Unassembled WGS sequence"/>
</dbReference>
<evidence type="ECO:0000313" key="2">
    <source>
        <dbReference type="EMBL" id="OAI08968.1"/>
    </source>
</evidence>
<dbReference type="Proteomes" id="UP000077763">
    <property type="component" value="Unassembled WGS sequence"/>
</dbReference>
<dbReference type="EMBL" id="LUUH01000013">
    <property type="protein sequence ID" value="OAI08968.1"/>
    <property type="molecule type" value="Genomic_DNA"/>
</dbReference>
<proteinExistence type="predicted"/>
<dbReference type="RefSeq" id="WP_064009427.1">
    <property type="nucleotide sequence ID" value="NZ_LUUG01000088.1"/>
</dbReference>
<comment type="caution">
    <text evidence="2">The sequence shown here is derived from an EMBL/GenBank/DDBJ whole genome shotgun (WGS) entry which is preliminary data.</text>
</comment>
<reference evidence="3 4" key="1">
    <citation type="submission" date="2016-03" db="EMBL/GenBank/DDBJ databases">
        <authorList>
            <person name="Ploux O."/>
        </authorList>
    </citation>
    <scope>NUCLEOTIDE SEQUENCE [LARGE SCALE GENOMIC DNA]</scope>
    <source>
        <strain evidence="1 4">R-45363</strain>
        <strain evidence="2 3">R-45371</strain>
    </source>
</reference>
<evidence type="ECO:0000313" key="3">
    <source>
        <dbReference type="Proteomes" id="UP000077763"/>
    </source>
</evidence>
<dbReference type="InterPro" id="IPR036736">
    <property type="entry name" value="ACP-like_sf"/>
</dbReference>
<gene>
    <name evidence="1" type="ORF">A1332_17160</name>
    <name evidence="2" type="ORF">A1353_05200</name>
</gene>
<organism evidence="2 3">
    <name type="scientific">Methylomonas methanica</name>
    <dbReference type="NCBI Taxonomy" id="421"/>
    <lineage>
        <taxon>Bacteria</taxon>
        <taxon>Pseudomonadati</taxon>
        <taxon>Pseudomonadota</taxon>
        <taxon>Gammaproteobacteria</taxon>
        <taxon>Methylococcales</taxon>
        <taxon>Methylococcaceae</taxon>
        <taxon>Methylomonas</taxon>
    </lineage>
</organism>
<dbReference type="OrthoDB" id="5571618at2"/>
<sequence length="88" mass="9599">MNLNPDQIKAAIRTKVIELAKALDMDASGVTDDDILPATGLLDSGAILELVVWFEASYDFRIKQEDMNIDNLGSINAMTNFLLSSKPA</sequence>
<protein>
    <submittedName>
        <fullName evidence="2">Acyl carrier protein</fullName>
    </submittedName>
</protein>